<feature type="domain" description="Protein kinase" evidence="19">
    <location>
        <begin position="1997"/>
        <end position="2268"/>
    </location>
</feature>
<dbReference type="GeneID" id="118423552"/>
<feature type="domain" description="Fibronectin type-III" evidence="20">
    <location>
        <begin position="134"/>
        <end position="232"/>
    </location>
</feature>
<feature type="domain" description="Fibronectin type-III" evidence="20">
    <location>
        <begin position="1605"/>
        <end position="1706"/>
    </location>
</feature>
<dbReference type="Proteomes" id="UP000001554">
    <property type="component" value="Chromosome 9"/>
</dbReference>
<feature type="domain" description="Fibronectin type-III" evidence="20">
    <location>
        <begin position="616"/>
        <end position="724"/>
    </location>
</feature>
<evidence type="ECO:0000256" key="1">
    <source>
        <dbReference type="ARBA" id="ARBA00004479"/>
    </source>
</evidence>
<feature type="binding site" evidence="15">
    <location>
        <position position="2032"/>
    </location>
    <ligand>
        <name>ATP</name>
        <dbReference type="ChEBI" id="CHEBI:30616"/>
    </ligand>
</feature>
<evidence type="ECO:0000256" key="7">
    <source>
        <dbReference type="ARBA" id="ARBA00022777"/>
    </source>
</evidence>
<dbReference type="FunFam" id="1.10.510.10:FF:000341">
    <property type="entry name" value="Tyrosine-protein kinase receptor"/>
    <property type="match status" value="1"/>
</dbReference>
<feature type="region of interest" description="Disordered" evidence="17">
    <location>
        <begin position="2482"/>
        <end position="2565"/>
    </location>
</feature>
<evidence type="ECO:0000256" key="10">
    <source>
        <dbReference type="ARBA" id="ARBA00023136"/>
    </source>
</evidence>
<dbReference type="Gene3D" id="2.120.10.30">
    <property type="entry name" value="TolB, C-terminal domain"/>
    <property type="match status" value="3"/>
</dbReference>
<keyword evidence="10 18" id="KW-0472">Membrane</keyword>
<dbReference type="OrthoDB" id="65481at2759"/>
<keyword evidence="13" id="KW-0325">Glycoprotein</keyword>
<dbReference type="InterPro" id="IPR000719">
    <property type="entry name" value="Prot_kinase_dom"/>
</dbReference>
<comment type="catalytic activity">
    <reaction evidence="14 16">
        <text>L-tyrosyl-[protein] + ATP = O-phospho-L-tyrosyl-[protein] + ADP + H(+)</text>
        <dbReference type="Rhea" id="RHEA:10596"/>
        <dbReference type="Rhea" id="RHEA-COMP:10136"/>
        <dbReference type="Rhea" id="RHEA-COMP:20101"/>
        <dbReference type="ChEBI" id="CHEBI:15378"/>
        <dbReference type="ChEBI" id="CHEBI:30616"/>
        <dbReference type="ChEBI" id="CHEBI:46858"/>
        <dbReference type="ChEBI" id="CHEBI:61978"/>
        <dbReference type="ChEBI" id="CHEBI:456216"/>
        <dbReference type="EC" id="2.7.10.1"/>
    </reaction>
</comment>
<sequence>MPSSSWEADGLDRPRGGGKGYWSGRSNAQEYGEKPAVTIPHRREVPIRPEEYGARLITNAIDRDVSCDSSCKITSCKAGCDSWTNTSLADCTRACNESFTANSTVKVAPCSTGCTFAQDVYVERIKADLNSPSPPHTPSSALVSHDSVVLRWEEANSSLVTYLVQWRFNNGNSDWRFYLPSQPLQDPNITVSGLHAYTAYRFRVLWLITSEEFIASPQSDVIQTLPFGVPSSPPIITQLTSPTTRSVYVAWNPPQFPNRPLLVYNLVLTNLDQTSEVPVFKDVPASQLYFQFSVSVRPNTTYSVAVRAQNSDGLGPAAVGNITTLATNPEDNSLYPVLLMGSNHHILRVELDGGNDYWSETEDDILFESANDSVSIIGVAFHVRRQQVYYSDTAGTVGRVSMVNSSDTDVILTGVHQLSYLSVDWLHDRLYYVSGRDMMRCSLDGSRQEVVLQYLSQSPGELLVNPYHGFLYWTQAGVGGGLYRMDLAHVGINATNTTQLIAEQDHLQAVTISYSSLRLFFPDKQMNVMLSTFIDGSDREDFHANTVSPQLADVKSLTHFEESFFWTRGNDQVYREELNPNTGQFFHNQFTFNFEFFAEPFVGLEMYHPSMQPIPVPANPPQKFTVLFGDESVFLSWSEPEQLGTFGKGAWADWLYELEVQNLDNQDENSTRVSDITAHNYTLQGLEKGTQYSFSVRAYSQGGQGPWSSTFVGKVYSHVSTAPSLMLVTPEGVVRSNIDGSSVQTVQPNITDAADLAWMDTNLYYVTSGGDVAYWNISGEVQEVSPLPWVTSARAVAVDWIGRKLYWANSAQHRIYRSQLNGDSVEQVMSASVQDLEIDSLSGHLFWTSAHSVERARLNGQDRTTYWRVENFSGRQLAGITLDTRGEMMYWLVSGLDMLDLYQASSTADGNVVSSTVQSLVSVNSYTVNHILHFYNGKLFWLDSDTKIAVRDVNSSDVATVPMATNKLTTFTVVQPSLQPLPVGYNSTPSVVPEAVHPLEITVAGSWDGFNITWAAARGVEYGTTLYDVTLHYGNRQYARVTSDTHYTIGDAPPYTPLVLTVLPFTYWGSAGQVTVHLRSPESVPSVPVRPRVFISENSDPLSTQTTYTAQFRWSPPQQENGLIQGYNVFYQNASTQNASAGYSVAMTTVSNSTFQFTLENLESGTTYSFQVEAFTSAGVGPRTEAVNATTQVVTPPPQLLVIGDSGLSLADMDTNQETGLTQEDVDPVAMGYLGQEDTILFVDGRTNWLMSVHRDGTNLKQLAQLDSAPTTLAVDWVGRGVYWLEGGGMYRYRLESEDPTPALLASGLGQTGELVIDPLQSKLFWTATVDNRTNIWTSDLEGTNPTPLFPSSPQRNKREANTPSPAPVASPTCTCPQDITVGSGLSIDGVGDGRPEVYFCEETVIWAADTQGCTCRVVYNGTGEADTGLPCDSLTVDTTRVYWTNTAQNRLCSLEKASGRDKVCQNNPGANSVLSYSPSLQPYPDPSCLTPVDYNRTAQLNGSALPSTLPLSLTPAEQLPACSGISLATVTYTVHYILLNESETAKGCGNGLVCANKTTQSLLTGITGLRPYSHYLVQISAQNFYTRKEPVLGPSTTLQTAIGVPSPTVNVSTTPMLPDWVDVFWSKPLVLNGPLEGIMYRVQYQTDPADGSGVQEIRDNVVPTPTGYKASIGGLRPARNYTFKVIAISVAGSRESLQVREATFPAPQPIQVIDVSNTSMLVSWQPLPSNIITQHAIQWAEKTDSGAEPEWSNSTLDSNATLWNITELQAYREYLLRVQVTYRSGQLYQSQPLTQRTDSGVPGPPTSVGVRQIKSEFDVSWAEPARDNGAEVTDYILQCAVEDDNITESDWTTKYEGNETHWIINDLTSGTLYVFRVAALNDLGQGPYSPLTQPIRYQPAVQEQGGNVAGIIAACVMVGVVLILAVIIIVILRRRRQKGSTLAMDAVGYRPDLELARLRDLPRDPNFHSENSALYAVSALPELDVSKLPLYPRHKLSLTKMLGSGAFGEVFEGTATDILGPRTGDTRVAVKTLHKGATDQEKGDFLKEAHLMSQFKHANIVALRGVCLDNNPQYIILELMDQGDLKSYLHANRPNPLRPSQLDLMDLIDICLDVTRGCKYLEEMHFVHRDLAARNCLVDTQNNKRTVKIGDFGLARDIYRNDYYRKEGEGLLPVRWMSPESLVDGVFTNQSDVWSFGVLLWEIMTMGNQPYPARTNLEVMHFVRSGGRLDKPYNCPDDIHQLMLRCWSKTASNRPTFRYSLDFLERFKRTSIRGSVGGVDNRGYQGDGDTGGSRVRGQSDSGGVYNNAFSDDEDEGSKASVAYGGVLETVTRGNSGINYLQMGADGGEDAAGSGPGRRLNYLSMGAGLQENGPRDDTSEEPSTKRSSYLDMAAAATEPDDEPATEDPAPKRTSYMDMADLTESQLAESDDHDATNRPSRTRLSYVEMAPMTDDSDADDLDAILEDDHPSFVRGSLARTSSHLSGISGGYFSRNDSRKRSGKSPRGSNRSLKKRTPQTSPATARKADTVTYANVRLPESSSGAEGATGGAHPSHAYTNVMPAAYV</sequence>
<dbReference type="KEGG" id="bfo:118423552"/>
<evidence type="ECO:0000259" key="20">
    <source>
        <dbReference type="PROSITE" id="PS50853"/>
    </source>
</evidence>
<reference evidence="22" key="3">
    <citation type="submission" date="2025-08" db="UniProtKB">
        <authorList>
            <consortium name="RefSeq"/>
        </authorList>
    </citation>
    <scope>IDENTIFICATION</scope>
</reference>
<dbReference type="OMA" id="RDYWHLQ"/>
<feature type="compositionally biased region" description="Polar residues" evidence="17">
    <location>
        <begin position="1337"/>
        <end position="1355"/>
    </location>
</feature>
<keyword evidence="11" id="KW-0829">Tyrosine-protein kinase</keyword>
<feature type="domain" description="Fibronectin type-III" evidence="20">
    <location>
        <begin position="1707"/>
        <end position="1801"/>
    </location>
</feature>
<evidence type="ECO:0000313" key="22">
    <source>
        <dbReference type="RefSeq" id="XP_035687639.1"/>
    </source>
</evidence>
<proteinExistence type="inferred from homology"/>
<dbReference type="EC" id="2.7.10.1" evidence="16"/>
<dbReference type="InterPro" id="IPR008266">
    <property type="entry name" value="Tyr_kinase_AS"/>
</dbReference>
<dbReference type="PROSITE" id="PS00239">
    <property type="entry name" value="RECEPTOR_TYR_KIN_II"/>
    <property type="match status" value="1"/>
</dbReference>
<comment type="similarity">
    <text evidence="16">Belongs to the protein kinase superfamily. Tyr protein kinase family. Insulin receptor subfamily.</text>
</comment>
<dbReference type="InterPro" id="IPR020635">
    <property type="entry name" value="Tyr_kinase_cat_dom"/>
</dbReference>
<dbReference type="Pfam" id="PF07714">
    <property type="entry name" value="PK_Tyr_Ser-Thr"/>
    <property type="match status" value="1"/>
</dbReference>
<feature type="region of interest" description="Disordered" evidence="17">
    <location>
        <begin position="1337"/>
        <end position="1374"/>
    </location>
</feature>
<feature type="domain" description="Fibronectin type-III" evidence="20">
    <location>
        <begin position="1087"/>
        <end position="1198"/>
    </location>
</feature>
<keyword evidence="9 18" id="KW-1133">Transmembrane helix</keyword>
<dbReference type="PRINTS" id="PR00109">
    <property type="entry name" value="TYRKINASE"/>
</dbReference>
<evidence type="ECO:0000256" key="2">
    <source>
        <dbReference type="ARBA" id="ARBA00022553"/>
    </source>
</evidence>
<feature type="domain" description="Fibronectin type-III" evidence="20">
    <location>
        <begin position="1802"/>
        <end position="1901"/>
    </location>
</feature>
<dbReference type="InterPro" id="IPR036116">
    <property type="entry name" value="FN3_sf"/>
</dbReference>
<dbReference type="InterPro" id="IPR011042">
    <property type="entry name" value="6-blade_b-propeller_TolB-like"/>
</dbReference>
<reference evidence="21" key="2">
    <citation type="journal article" date="2020" name="Nat. Ecol. Evol.">
        <title>Deeply conserved synteny resolves early events in vertebrate evolution.</title>
        <authorList>
            <person name="Simakov O."/>
            <person name="Marletaz F."/>
            <person name="Yue J.X."/>
            <person name="O'Connell B."/>
            <person name="Jenkins J."/>
            <person name="Brandt A."/>
            <person name="Calef R."/>
            <person name="Tung C.H."/>
            <person name="Huang T.K."/>
            <person name="Schmutz J."/>
            <person name="Satoh N."/>
            <person name="Yu J.K."/>
            <person name="Putnam N.H."/>
            <person name="Green R.E."/>
            <person name="Rokhsar D.S."/>
        </authorList>
    </citation>
    <scope>NUCLEOTIDE SEQUENCE [LARGE SCALE GENOMIC DNA]</scope>
    <source>
        <strain evidence="21">S238N-H82</strain>
    </source>
</reference>
<dbReference type="Gene3D" id="2.60.40.10">
    <property type="entry name" value="Immunoglobulins"/>
    <property type="match status" value="7"/>
</dbReference>
<keyword evidence="8 15" id="KW-0067">ATP-binding</keyword>
<dbReference type="Gene3D" id="3.30.200.20">
    <property type="entry name" value="Phosphorylase Kinase, domain 1"/>
    <property type="match status" value="1"/>
</dbReference>
<evidence type="ECO:0000256" key="12">
    <source>
        <dbReference type="ARBA" id="ARBA00023170"/>
    </source>
</evidence>
<dbReference type="PRINTS" id="PR00014">
    <property type="entry name" value="FNTYPEIII"/>
</dbReference>
<evidence type="ECO:0000313" key="21">
    <source>
        <dbReference type="Proteomes" id="UP000001554"/>
    </source>
</evidence>
<keyword evidence="2 16" id="KW-0597">Phosphoprotein</keyword>
<evidence type="ECO:0000256" key="11">
    <source>
        <dbReference type="ARBA" id="ARBA00023137"/>
    </source>
</evidence>
<evidence type="ECO:0000256" key="5">
    <source>
        <dbReference type="ARBA" id="ARBA00022737"/>
    </source>
</evidence>
<dbReference type="GO" id="GO:0032006">
    <property type="term" value="P:regulation of TOR signaling"/>
    <property type="evidence" value="ECO:0000318"/>
    <property type="project" value="GO_Central"/>
</dbReference>
<name>A0A9J7LSI9_BRAFL</name>
<evidence type="ECO:0000256" key="8">
    <source>
        <dbReference type="ARBA" id="ARBA00022840"/>
    </source>
</evidence>
<dbReference type="SMART" id="SM00135">
    <property type="entry name" value="LY"/>
    <property type="match status" value="9"/>
</dbReference>
<evidence type="ECO:0000256" key="18">
    <source>
        <dbReference type="SAM" id="Phobius"/>
    </source>
</evidence>
<feature type="domain" description="Fibronectin type-III" evidence="20">
    <location>
        <begin position="233"/>
        <end position="330"/>
    </location>
</feature>
<feature type="region of interest" description="Disordered" evidence="17">
    <location>
        <begin position="2426"/>
        <end position="2459"/>
    </location>
</feature>
<keyword evidence="4 16" id="KW-0812">Transmembrane</keyword>
<evidence type="ECO:0000259" key="19">
    <source>
        <dbReference type="PROSITE" id="PS50011"/>
    </source>
</evidence>
<dbReference type="FunFam" id="2.120.10.30:FF:000112">
    <property type="entry name" value="Tyrosine-protein kinase receptor"/>
    <property type="match status" value="1"/>
</dbReference>
<feature type="region of interest" description="Disordered" evidence="17">
    <location>
        <begin position="2367"/>
        <end position="2387"/>
    </location>
</feature>
<keyword evidence="6 15" id="KW-0547">Nucleotide-binding</keyword>
<gene>
    <name evidence="22" type="primary">LOC118423552</name>
</gene>
<dbReference type="FunFam" id="2.60.40.10:FF:001018">
    <property type="entry name" value="Tyrosine-protein kinase receptor"/>
    <property type="match status" value="1"/>
</dbReference>
<dbReference type="InterPro" id="IPR001245">
    <property type="entry name" value="Ser-Thr/Tyr_kinase_cat_dom"/>
</dbReference>
<dbReference type="InterPro" id="IPR017441">
    <property type="entry name" value="Protein_kinase_ATP_BS"/>
</dbReference>
<dbReference type="Gene3D" id="1.10.510.10">
    <property type="entry name" value="Transferase(Phosphotransferase) domain 1"/>
    <property type="match status" value="1"/>
</dbReference>
<dbReference type="InterPro" id="IPR002011">
    <property type="entry name" value="Tyr_kinase_rcpt_2_CS"/>
</dbReference>
<dbReference type="SMART" id="SM00219">
    <property type="entry name" value="TyrKc"/>
    <property type="match status" value="1"/>
</dbReference>
<feature type="region of interest" description="Disordered" evidence="17">
    <location>
        <begin position="2279"/>
        <end position="2318"/>
    </location>
</feature>
<comment type="subcellular location">
    <subcellularLocation>
        <location evidence="1">Membrane</location>
        <topology evidence="1">Single-pass type I membrane protein</topology>
    </subcellularLocation>
</comment>
<dbReference type="Pfam" id="PF00041">
    <property type="entry name" value="fn3"/>
    <property type="match status" value="5"/>
</dbReference>
<feature type="region of interest" description="Disordered" evidence="17">
    <location>
        <begin position="1"/>
        <end position="27"/>
    </location>
</feature>
<dbReference type="GO" id="GO:0043235">
    <property type="term" value="C:receptor complex"/>
    <property type="evidence" value="ECO:0000318"/>
    <property type="project" value="GO_Central"/>
</dbReference>
<reference evidence="22" key="1">
    <citation type="journal article" date="2016" name="Genome Biol. Evol.">
        <title>Conserved non-coding elements in the most distant genera of cephalochordates: the Goldilocks principle.</title>
        <authorList>
            <person name="Yue J.X."/>
            <person name="Kozmikova I."/>
            <person name="Ono H."/>
            <person name="Nossa C.W."/>
            <person name="Kozmik Z."/>
            <person name="Putnam N.H."/>
            <person name="Yu J.K."/>
            <person name="Holland L.Z."/>
        </authorList>
    </citation>
    <scope>NUCLEOTIDE SEQUENCE</scope>
</reference>
<dbReference type="GO" id="GO:0005886">
    <property type="term" value="C:plasma membrane"/>
    <property type="evidence" value="ECO:0000318"/>
    <property type="project" value="GO_Central"/>
</dbReference>
<organism evidence="21 22">
    <name type="scientific">Branchiostoma floridae</name>
    <name type="common">Florida lancelet</name>
    <name type="synonym">Amphioxus</name>
    <dbReference type="NCBI Taxonomy" id="7739"/>
    <lineage>
        <taxon>Eukaryota</taxon>
        <taxon>Metazoa</taxon>
        <taxon>Chordata</taxon>
        <taxon>Cephalochordata</taxon>
        <taxon>Leptocardii</taxon>
        <taxon>Amphioxiformes</taxon>
        <taxon>Branchiostomatidae</taxon>
        <taxon>Branchiostoma</taxon>
    </lineage>
</organism>
<evidence type="ECO:0000256" key="9">
    <source>
        <dbReference type="ARBA" id="ARBA00022989"/>
    </source>
</evidence>
<dbReference type="PANTHER" id="PTHR24416:SF527">
    <property type="entry name" value="PROTO-ONCOGENE TYROSINE-PROTEIN KINASE ROS"/>
    <property type="match status" value="1"/>
</dbReference>
<keyword evidence="5" id="KW-0677">Repeat</keyword>
<dbReference type="SUPFAM" id="SSF56112">
    <property type="entry name" value="Protein kinase-like (PK-like)"/>
    <property type="match status" value="1"/>
</dbReference>
<dbReference type="PANTHER" id="PTHR24416">
    <property type="entry name" value="TYROSINE-PROTEIN KINASE RECEPTOR"/>
    <property type="match status" value="1"/>
</dbReference>
<dbReference type="PROSITE" id="PS50011">
    <property type="entry name" value="PROTEIN_KINASE_DOM"/>
    <property type="match status" value="1"/>
</dbReference>
<keyword evidence="12 16" id="KW-0675">Receptor</keyword>
<protein>
    <recommendedName>
        <fullName evidence="16">Tyrosine-protein kinase receptor</fullName>
        <ecNumber evidence="16">2.7.10.1</ecNumber>
    </recommendedName>
</protein>
<dbReference type="InterPro" id="IPR000033">
    <property type="entry name" value="LDLR_classB_rpt"/>
</dbReference>
<evidence type="ECO:0000256" key="17">
    <source>
        <dbReference type="SAM" id="MobiDB-lite"/>
    </source>
</evidence>
<dbReference type="GO" id="GO:0004714">
    <property type="term" value="F:transmembrane receptor protein tyrosine kinase activity"/>
    <property type="evidence" value="ECO:0000318"/>
    <property type="project" value="GO_Central"/>
</dbReference>
<evidence type="ECO:0000256" key="14">
    <source>
        <dbReference type="ARBA" id="ARBA00051243"/>
    </source>
</evidence>
<dbReference type="CDD" id="cd05044">
    <property type="entry name" value="PTKc_c-ros"/>
    <property type="match status" value="1"/>
</dbReference>
<dbReference type="RefSeq" id="XP_035687639.1">
    <property type="nucleotide sequence ID" value="XM_035831746.1"/>
</dbReference>
<dbReference type="SUPFAM" id="SSF63825">
    <property type="entry name" value="YWTD domain"/>
    <property type="match status" value="3"/>
</dbReference>
<accession>A0A9J7LSI9</accession>
<dbReference type="InterPro" id="IPR013783">
    <property type="entry name" value="Ig-like_fold"/>
</dbReference>
<dbReference type="PROSITE" id="PS00107">
    <property type="entry name" value="PROTEIN_KINASE_ATP"/>
    <property type="match status" value="1"/>
</dbReference>
<evidence type="ECO:0000256" key="6">
    <source>
        <dbReference type="ARBA" id="ARBA00022741"/>
    </source>
</evidence>
<keyword evidence="21" id="KW-1185">Reference proteome</keyword>
<dbReference type="PROSITE" id="PS00109">
    <property type="entry name" value="PROTEIN_KINASE_TYR"/>
    <property type="match status" value="1"/>
</dbReference>
<dbReference type="FunFam" id="2.120.10.30:FF:000044">
    <property type="entry name" value="Tyrosine-protein kinase receptor"/>
    <property type="match status" value="1"/>
</dbReference>
<evidence type="ECO:0000256" key="16">
    <source>
        <dbReference type="RuleBase" id="RU000312"/>
    </source>
</evidence>
<dbReference type="SUPFAM" id="SSF49265">
    <property type="entry name" value="Fibronectin type III"/>
    <property type="match status" value="5"/>
</dbReference>
<feature type="transmembrane region" description="Helical" evidence="18">
    <location>
        <begin position="1909"/>
        <end position="1933"/>
    </location>
</feature>
<evidence type="ECO:0000256" key="13">
    <source>
        <dbReference type="ARBA" id="ARBA00023180"/>
    </source>
</evidence>
<evidence type="ECO:0000256" key="4">
    <source>
        <dbReference type="ARBA" id="ARBA00022692"/>
    </source>
</evidence>
<evidence type="ECO:0000256" key="15">
    <source>
        <dbReference type="PROSITE-ProRule" id="PRU10141"/>
    </source>
</evidence>
<keyword evidence="7" id="KW-0418">Kinase</keyword>
<feature type="region of interest" description="Disordered" evidence="17">
    <location>
        <begin position="2394"/>
        <end position="2413"/>
    </location>
</feature>
<dbReference type="GO" id="GO:0007169">
    <property type="term" value="P:cell surface receptor protein tyrosine kinase signaling pathway"/>
    <property type="evidence" value="ECO:0000318"/>
    <property type="project" value="GO_Central"/>
</dbReference>
<evidence type="ECO:0000256" key="3">
    <source>
        <dbReference type="ARBA" id="ARBA00022679"/>
    </source>
</evidence>
<dbReference type="InterPro" id="IPR050122">
    <property type="entry name" value="RTK"/>
</dbReference>
<dbReference type="PROSITE" id="PS50853">
    <property type="entry name" value="FN3"/>
    <property type="match status" value="7"/>
</dbReference>
<keyword evidence="3" id="KW-0808">Transferase</keyword>
<dbReference type="SMART" id="SM00060">
    <property type="entry name" value="FN3"/>
    <property type="match status" value="9"/>
</dbReference>
<dbReference type="CDD" id="cd00063">
    <property type="entry name" value="FN3"/>
    <property type="match status" value="7"/>
</dbReference>
<dbReference type="GO" id="GO:0005524">
    <property type="term" value="F:ATP binding"/>
    <property type="evidence" value="ECO:0007669"/>
    <property type="project" value="UniProtKB-UniRule"/>
</dbReference>
<dbReference type="InterPro" id="IPR011009">
    <property type="entry name" value="Kinase-like_dom_sf"/>
</dbReference>
<dbReference type="InterPro" id="IPR003961">
    <property type="entry name" value="FN3_dom"/>
</dbReference>